<dbReference type="AlphaFoldDB" id="A0A158PLC0"/>
<organism evidence="3">
    <name type="scientific">Angiostrongylus costaricensis</name>
    <name type="common">Nematode worm</name>
    <dbReference type="NCBI Taxonomy" id="334426"/>
    <lineage>
        <taxon>Eukaryota</taxon>
        <taxon>Metazoa</taxon>
        <taxon>Ecdysozoa</taxon>
        <taxon>Nematoda</taxon>
        <taxon>Chromadorea</taxon>
        <taxon>Rhabditida</taxon>
        <taxon>Rhabditina</taxon>
        <taxon>Rhabditomorpha</taxon>
        <taxon>Strongyloidea</taxon>
        <taxon>Metastrongylidae</taxon>
        <taxon>Angiostrongylus</taxon>
    </lineage>
</organism>
<dbReference type="EMBL" id="UYYA01004630">
    <property type="protein sequence ID" value="VDM62762.1"/>
    <property type="molecule type" value="Genomic_DNA"/>
</dbReference>
<gene>
    <name evidence="1" type="ORF">ACOC_LOCUS11177</name>
</gene>
<reference evidence="1 2" key="2">
    <citation type="submission" date="2018-11" db="EMBL/GenBank/DDBJ databases">
        <authorList>
            <consortium name="Pathogen Informatics"/>
        </authorList>
    </citation>
    <scope>NUCLEOTIDE SEQUENCE [LARGE SCALE GENOMIC DNA]</scope>
    <source>
        <strain evidence="1 2">Costa Rica</strain>
    </source>
</reference>
<evidence type="ECO:0000313" key="3">
    <source>
        <dbReference type="WBParaSite" id="ACOC_0001117601-mRNA-1"/>
    </source>
</evidence>
<keyword evidence="2" id="KW-1185">Reference proteome</keyword>
<protein>
    <submittedName>
        <fullName evidence="3">Receptor-type adenylate cyclase</fullName>
    </submittedName>
</protein>
<evidence type="ECO:0000313" key="1">
    <source>
        <dbReference type="EMBL" id="VDM62762.1"/>
    </source>
</evidence>
<dbReference type="STRING" id="334426.A0A158PLC0"/>
<reference evidence="3" key="1">
    <citation type="submission" date="2016-04" db="UniProtKB">
        <authorList>
            <consortium name="WormBaseParasite"/>
        </authorList>
    </citation>
    <scope>IDENTIFICATION</scope>
</reference>
<dbReference type="Proteomes" id="UP000267027">
    <property type="component" value="Unassembled WGS sequence"/>
</dbReference>
<dbReference type="InterPro" id="IPR023123">
    <property type="entry name" value="Tubulin_C"/>
</dbReference>
<dbReference type="WBParaSite" id="ACOC_0001117601-mRNA-1">
    <property type="protein sequence ID" value="ACOC_0001117601-mRNA-1"/>
    <property type="gene ID" value="ACOC_0001117601"/>
</dbReference>
<proteinExistence type="predicted"/>
<name>A0A158PLC0_ANGCS</name>
<dbReference type="Gene3D" id="1.10.287.600">
    <property type="entry name" value="Helix hairpin bin"/>
    <property type="match status" value="1"/>
</dbReference>
<evidence type="ECO:0000313" key="2">
    <source>
        <dbReference type="Proteomes" id="UP000267027"/>
    </source>
</evidence>
<accession>A0A158PLC0</accession>
<sequence length="193" mass="21736">MFVRLPQGFTHLGKETKLFKIIVFGSLQKQPESSVIISLAGTDSGMCTLAAKIYKEIPDRIRNTFSVLPSPQVSEAVGSGRADAYYTKQNFIALGAPVSSQCYERFCHRALFHWCIAEDIDELEFPNAEPTMDDLVSDSHQYQFQVILAVQVPDFVVKNGMADEKRYRLKEARTNASSNVRKTRCSLTQTIDF</sequence>